<accession>A0A166KK83</accession>
<evidence type="ECO:0000256" key="1">
    <source>
        <dbReference type="SAM" id="MobiDB-lite"/>
    </source>
</evidence>
<evidence type="ECO:0000313" key="3">
    <source>
        <dbReference type="Proteomes" id="UP000076532"/>
    </source>
</evidence>
<organism evidence="2 3">
    <name type="scientific">Athelia psychrophila</name>
    <dbReference type="NCBI Taxonomy" id="1759441"/>
    <lineage>
        <taxon>Eukaryota</taxon>
        <taxon>Fungi</taxon>
        <taxon>Dikarya</taxon>
        <taxon>Basidiomycota</taxon>
        <taxon>Agaricomycotina</taxon>
        <taxon>Agaricomycetes</taxon>
        <taxon>Agaricomycetidae</taxon>
        <taxon>Atheliales</taxon>
        <taxon>Atheliaceae</taxon>
        <taxon>Athelia</taxon>
    </lineage>
</organism>
<dbReference type="EMBL" id="KV417543">
    <property type="protein sequence ID" value="KZP21988.1"/>
    <property type="molecule type" value="Genomic_DNA"/>
</dbReference>
<keyword evidence="3" id="KW-1185">Reference proteome</keyword>
<name>A0A166KK83_9AGAM</name>
<proteinExistence type="predicted"/>
<dbReference type="Proteomes" id="UP000076532">
    <property type="component" value="Unassembled WGS sequence"/>
</dbReference>
<gene>
    <name evidence="2" type="ORF">FIBSPDRAFT_890790</name>
</gene>
<evidence type="ECO:0000313" key="2">
    <source>
        <dbReference type="EMBL" id="KZP21988.1"/>
    </source>
</evidence>
<sequence>MFRRRRDVAATPAAPRAEFQSRRSGYFLRHVNILLCNYNPARIILFSLRCPCTVFLASLPPGHVLHPLQQPDHGQEFRLRGLVERDFNGIPPLYDPEFATHREFTVNSYQSALSPYDAKVLLARSPWIFTTPNRSDIPYIEVQPTRLCARADGRFGMEDYVLWLQSFSEAYPWAPSTLARLRDLPMSYRDLVLQFTQAQRLGIDLLAMETYHSTMAARMIQRAQIYPLRAELIGCHTNNPTTAENMYYAGIPVVYMRPSNILTPSQIRVRSVVQDFSAVRPDIVTDDWPHHPCKVLHQGASSTRRLQMSRPHGRYFEDLVTLEDLPEPVPSMAPFVTTAEVVPAPSPQSPDPEDQSFPYVGADDFGNPHHEESNEPQPALSRTPPGSHASAQPHAQGSAHRVNQRGKRAPPPQQPVQSNSRKGRKIAAAHAAGKLWARSAPSVQGQPLARNRNKFIPVESPLMPPTCSEWVGALRAVDRFSPTHNIPKSRTGLMYPDPGYLASVTPLNRSYALPAWLSIRAHRCGQMLHPWGAAITRWPWDLEYICSVADRTA</sequence>
<protein>
    <submittedName>
        <fullName evidence="2">Uncharacterized protein</fullName>
    </submittedName>
</protein>
<feature type="region of interest" description="Disordered" evidence="1">
    <location>
        <begin position="341"/>
        <end position="439"/>
    </location>
</feature>
<dbReference type="AlphaFoldDB" id="A0A166KK83"/>
<reference evidence="2 3" key="1">
    <citation type="journal article" date="2016" name="Mol. Biol. Evol.">
        <title>Comparative Genomics of Early-Diverging Mushroom-Forming Fungi Provides Insights into the Origins of Lignocellulose Decay Capabilities.</title>
        <authorList>
            <person name="Nagy L.G."/>
            <person name="Riley R."/>
            <person name="Tritt A."/>
            <person name="Adam C."/>
            <person name="Daum C."/>
            <person name="Floudas D."/>
            <person name="Sun H."/>
            <person name="Yadav J.S."/>
            <person name="Pangilinan J."/>
            <person name="Larsson K.H."/>
            <person name="Matsuura K."/>
            <person name="Barry K."/>
            <person name="Labutti K."/>
            <person name="Kuo R."/>
            <person name="Ohm R.A."/>
            <person name="Bhattacharya S.S."/>
            <person name="Shirouzu T."/>
            <person name="Yoshinaga Y."/>
            <person name="Martin F.M."/>
            <person name="Grigoriev I.V."/>
            <person name="Hibbett D.S."/>
        </authorList>
    </citation>
    <scope>NUCLEOTIDE SEQUENCE [LARGE SCALE GENOMIC DNA]</scope>
    <source>
        <strain evidence="2 3">CBS 109695</strain>
    </source>
</reference>
<dbReference type="OrthoDB" id="2749633at2759"/>